<sequence length="149" mass="17317">MFTQRSQTHQTQTTCWDHPKMAELYQSLADLNNVRFSAYRTAMKLRRMQKALCLDLLGMSAVCEAFEQHNLKQNEQFMDIMQVINCLTSIYDRLEQQHSSLVNVPLCVDMCLNWLLNVYDTYVQPFFVIVLLACQAKIFTVDGLKKKGP</sequence>
<dbReference type="AlphaFoldDB" id="A0A672KC88"/>
<evidence type="ECO:0000313" key="3">
    <source>
        <dbReference type="Proteomes" id="UP000472262"/>
    </source>
</evidence>
<dbReference type="Gene3D" id="1.10.238.10">
    <property type="entry name" value="EF-hand"/>
    <property type="match status" value="1"/>
</dbReference>
<dbReference type="GO" id="GO:0055001">
    <property type="term" value="P:muscle cell development"/>
    <property type="evidence" value="ECO:0007669"/>
    <property type="project" value="TreeGrafter"/>
</dbReference>
<evidence type="ECO:0000259" key="1">
    <source>
        <dbReference type="Pfam" id="PF09068"/>
    </source>
</evidence>
<dbReference type="SUPFAM" id="SSF47473">
    <property type="entry name" value="EF-hand"/>
    <property type="match status" value="1"/>
</dbReference>
<dbReference type="GO" id="GO:0090257">
    <property type="term" value="P:regulation of muscle system process"/>
    <property type="evidence" value="ECO:0007669"/>
    <property type="project" value="TreeGrafter"/>
</dbReference>
<dbReference type="GO" id="GO:0048666">
    <property type="term" value="P:neuron development"/>
    <property type="evidence" value="ECO:0007669"/>
    <property type="project" value="TreeGrafter"/>
</dbReference>
<dbReference type="InterPro" id="IPR011992">
    <property type="entry name" value="EF-hand-dom_pair"/>
</dbReference>
<dbReference type="GO" id="GO:0007519">
    <property type="term" value="P:skeletal muscle tissue development"/>
    <property type="evidence" value="ECO:0007669"/>
    <property type="project" value="TreeGrafter"/>
</dbReference>
<dbReference type="GO" id="GO:0042383">
    <property type="term" value="C:sarcolemma"/>
    <property type="evidence" value="ECO:0007669"/>
    <property type="project" value="TreeGrafter"/>
</dbReference>
<dbReference type="GO" id="GO:0045202">
    <property type="term" value="C:synapse"/>
    <property type="evidence" value="ECO:0007669"/>
    <property type="project" value="GOC"/>
</dbReference>
<organism evidence="2 3">
    <name type="scientific">Sinocyclocheilus grahami</name>
    <name type="common">Dianchi golden-line fish</name>
    <name type="synonym">Barbus grahami</name>
    <dbReference type="NCBI Taxonomy" id="75366"/>
    <lineage>
        <taxon>Eukaryota</taxon>
        <taxon>Metazoa</taxon>
        <taxon>Chordata</taxon>
        <taxon>Craniata</taxon>
        <taxon>Vertebrata</taxon>
        <taxon>Euteleostomi</taxon>
        <taxon>Actinopterygii</taxon>
        <taxon>Neopterygii</taxon>
        <taxon>Teleostei</taxon>
        <taxon>Ostariophysi</taxon>
        <taxon>Cypriniformes</taxon>
        <taxon>Cyprinidae</taxon>
        <taxon>Cyprininae</taxon>
        <taxon>Sinocyclocheilus</taxon>
    </lineage>
</organism>
<dbReference type="Proteomes" id="UP000472262">
    <property type="component" value="Unassembled WGS sequence"/>
</dbReference>
<dbReference type="GO" id="GO:0099536">
    <property type="term" value="P:synaptic signaling"/>
    <property type="evidence" value="ECO:0007669"/>
    <property type="project" value="TreeGrafter"/>
</dbReference>
<name>A0A672KC88_SINGR</name>
<protein>
    <recommendedName>
        <fullName evidence="1">EF-hand domain-containing protein</fullName>
    </recommendedName>
</protein>
<reference evidence="2" key="2">
    <citation type="submission" date="2025-09" db="UniProtKB">
        <authorList>
            <consortium name="Ensembl"/>
        </authorList>
    </citation>
    <scope>IDENTIFICATION</scope>
</reference>
<proteinExistence type="predicted"/>
<dbReference type="InterPro" id="IPR015153">
    <property type="entry name" value="EF-hand_dom_typ1"/>
</dbReference>
<evidence type="ECO:0000313" key="2">
    <source>
        <dbReference type="Ensembl" id="ENSSGRP00000006819.1"/>
    </source>
</evidence>
<dbReference type="InParanoid" id="A0A672KC88"/>
<dbReference type="Ensembl" id="ENSSGRT00000007439.1">
    <property type="protein sequence ID" value="ENSSGRP00000006819.1"/>
    <property type="gene ID" value="ENSSGRG00000004661.1"/>
</dbReference>
<accession>A0A672KC88</accession>
<feature type="domain" description="EF-hand" evidence="1">
    <location>
        <begin position="23"/>
        <end position="122"/>
    </location>
</feature>
<dbReference type="PANTHER" id="PTHR12268">
    <property type="entry name" value="E3 UBIQUITIN-PROTEIN LIGASE KCMF1"/>
    <property type="match status" value="1"/>
</dbReference>
<keyword evidence="3" id="KW-1185">Reference proteome</keyword>
<dbReference type="InterPro" id="IPR050774">
    <property type="entry name" value="KCMF1/Dystrophin"/>
</dbReference>
<dbReference type="Pfam" id="PF09068">
    <property type="entry name" value="EF-hand_2"/>
    <property type="match status" value="1"/>
</dbReference>
<dbReference type="PANTHER" id="PTHR12268:SF25">
    <property type="entry name" value="DYSTROPHIN"/>
    <property type="match status" value="1"/>
</dbReference>
<reference evidence="2" key="1">
    <citation type="submission" date="2025-08" db="UniProtKB">
        <authorList>
            <consortium name="Ensembl"/>
        </authorList>
    </citation>
    <scope>IDENTIFICATION</scope>
</reference>